<evidence type="ECO:0000256" key="4">
    <source>
        <dbReference type="ARBA" id="ARBA00022729"/>
    </source>
</evidence>
<dbReference type="PANTHER" id="PTHR30251:SF2">
    <property type="entry name" value="FIMBRIAL CHAPERONE YADV-RELATED"/>
    <property type="match status" value="1"/>
</dbReference>
<dbReference type="InterPro" id="IPR016147">
    <property type="entry name" value="Pili_assmbl_chaperone_N"/>
</dbReference>
<dbReference type="InterPro" id="IPR001829">
    <property type="entry name" value="Pili_assmbl_chaperone_bac"/>
</dbReference>
<evidence type="ECO:0000313" key="12">
    <source>
        <dbReference type="Proteomes" id="UP001143328"/>
    </source>
</evidence>
<comment type="subcellular location">
    <subcellularLocation>
        <location evidence="1 8">Periplasm</location>
    </subcellularLocation>
</comment>
<dbReference type="SUPFAM" id="SSF49584">
    <property type="entry name" value="Periplasmic chaperone C-domain"/>
    <property type="match status" value="1"/>
</dbReference>
<dbReference type="Pfam" id="PF00345">
    <property type="entry name" value="PapD_N"/>
    <property type="match status" value="1"/>
</dbReference>
<dbReference type="AlphaFoldDB" id="A0A9W6NDK7"/>
<dbReference type="Gene3D" id="2.60.40.10">
    <property type="entry name" value="Immunoglobulins"/>
    <property type="match status" value="2"/>
</dbReference>
<evidence type="ECO:0000259" key="9">
    <source>
        <dbReference type="Pfam" id="PF00345"/>
    </source>
</evidence>
<dbReference type="InterPro" id="IPR008962">
    <property type="entry name" value="PapD-like_sf"/>
</dbReference>
<dbReference type="InterPro" id="IPR036316">
    <property type="entry name" value="Pili_assmbl_chap_C_dom_sf"/>
</dbReference>
<reference evidence="11" key="2">
    <citation type="submission" date="2023-01" db="EMBL/GenBank/DDBJ databases">
        <authorList>
            <person name="Sun Q."/>
            <person name="Evtushenko L."/>
        </authorList>
    </citation>
    <scope>NUCLEOTIDE SEQUENCE</scope>
    <source>
        <strain evidence="11">VKM B-2935</strain>
    </source>
</reference>
<dbReference type="InterPro" id="IPR013783">
    <property type="entry name" value="Ig-like_fold"/>
</dbReference>
<keyword evidence="5" id="KW-0574">Periplasm</keyword>
<evidence type="ECO:0000313" key="11">
    <source>
        <dbReference type="EMBL" id="GLK87073.1"/>
    </source>
</evidence>
<comment type="caution">
    <text evidence="11">The sequence shown here is derived from an EMBL/GenBank/DDBJ whole genome shotgun (WGS) entry which is preliminary data.</text>
</comment>
<evidence type="ECO:0000256" key="8">
    <source>
        <dbReference type="RuleBase" id="RU003918"/>
    </source>
</evidence>
<feature type="domain" description="Pili assembly chaperone C-terminal" evidence="10">
    <location>
        <begin position="87"/>
        <end position="150"/>
    </location>
</feature>
<dbReference type="PRINTS" id="PR00969">
    <property type="entry name" value="CHAPERONPILI"/>
</dbReference>
<dbReference type="GO" id="GO:0071555">
    <property type="term" value="P:cell wall organization"/>
    <property type="evidence" value="ECO:0007669"/>
    <property type="project" value="InterPro"/>
</dbReference>
<proteinExistence type="inferred from homology"/>
<keyword evidence="6 8" id="KW-0143">Chaperone</keyword>
<dbReference type="InterPro" id="IPR050643">
    <property type="entry name" value="Periplasmic_pilus_chap"/>
</dbReference>
<dbReference type="Pfam" id="PF02753">
    <property type="entry name" value="PapD_C"/>
    <property type="match status" value="1"/>
</dbReference>
<evidence type="ECO:0000256" key="3">
    <source>
        <dbReference type="ARBA" id="ARBA00022558"/>
    </source>
</evidence>
<evidence type="ECO:0000259" key="10">
    <source>
        <dbReference type="Pfam" id="PF02753"/>
    </source>
</evidence>
<dbReference type="Proteomes" id="UP001143328">
    <property type="component" value="Unassembled WGS sequence"/>
</dbReference>
<reference evidence="11" key="1">
    <citation type="journal article" date="2014" name="Int. J. Syst. Evol. Microbiol.">
        <title>Complete genome sequence of Corynebacterium casei LMG S-19264T (=DSM 44701T), isolated from a smear-ripened cheese.</title>
        <authorList>
            <consortium name="US DOE Joint Genome Institute (JGI-PGF)"/>
            <person name="Walter F."/>
            <person name="Albersmeier A."/>
            <person name="Kalinowski J."/>
            <person name="Ruckert C."/>
        </authorList>
    </citation>
    <scope>NUCLEOTIDE SEQUENCE</scope>
    <source>
        <strain evidence="11">VKM B-2935</strain>
    </source>
</reference>
<evidence type="ECO:0000256" key="5">
    <source>
        <dbReference type="ARBA" id="ARBA00022764"/>
    </source>
</evidence>
<accession>A0A9W6NDK7</accession>
<comment type="similarity">
    <text evidence="2 8">Belongs to the periplasmic pilus chaperone family.</text>
</comment>
<gene>
    <name evidence="11" type="ORF">GCM10017655_01350</name>
</gene>
<evidence type="ECO:0000256" key="2">
    <source>
        <dbReference type="ARBA" id="ARBA00007399"/>
    </source>
</evidence>
<dbReference type="EMBL" id="BSFN01000001">
    <property type="protein sequence ID" value="GLK87073.1"/>
    <property type="molecule type" value="Genomic_DNA"/>
</dbReference>
<dbReference type="InterPro" id="IPR018046">
    <property type="entry name" value="Pili_assmbl_chaperone_CS"/>
</dbReference>
<dbReference type="GO" id="GO:0030288">
    <property type="term" value="C:outer membrane-bounded periplasmic space"/>
    <property type="evidence" value="ECO:0007669"/>
    <property type="project" value="InterPro"/>
</dbReference>
<evidence type="ECO:0000256" key="6">
    <source>
        <dbReference type="ARBA" id="ARBA00023186"/>
    </source>
</evidence>
<evidence type="ECO:0000256" key="7">
    <source>
        <dbReference type="ARBA" id="ARBA00023319"/>
    </source>
</evidence>
<keyword evidence="4" id="KW-0732">Signal</keyword>
<keyword evidence="12" id="KW-1185">Reference proteome</keyword>
<evidence type="ECO:0000256" key="1">
    <source>
        <dbReference type="ARBA" id="ARBA00004418"/>
    </source>
</evidence>
<protein>
    <submittedName>
        <fullName evidence="11">Uncharacterized protein</fullName>
    </submittedName>
</protein>
<dbReference type="PANTHER" id="PTHR30251">
    <property type="entry name" value="PILUS ASSEMBLY CHAPERONE"/>
    <property type="match status" value="1"/>
</dbReference>
<name>A0A9W6NDK7_9PSED</name>
<dbReference type="InterPro" id="IPR016148">
    <property type="entry name" value="Pili_assmbl_chaperone_C"/>
</dbReference>
<keyword evidence="3" id="KW-1029">Fimbrium biogenesis</keyword>
<dbReference type="PROSITE" id="PS00635">
    <property type="entry name" value="PILI_CHAPERONE"/>
    <property type="match status" value="1"/>
</dbReference>
<feature type="domain" description="Pili assembly chaperone N-terminal" evidence="9">
    <location>
        <begin position="1"/>
        <end position="65"/>
    </location>
</feature>
<dbReference type="SUPFAM" id="SSF49354">
    <property type="entry name" value="PapD-like"/>
    <property type="match status" value="1"/>
</dbReference>
<sequence>MDAKKGQVTRIQYLNTMPLPTDRESVYWLNVLEIPPKPTGKEAEENHLQFRYRTRIKLFYRPEGLAGTSAEASGKLRFKYKPGYVQVENPTAYYVSMVSLKVGEDAAGGKSDPQMFAPFSTTLLELKAQSSALQKPKIIYRTINDYGGATAQEQSADQF</sequence>
<organism evidence="11 12">
    <name type="scientific">Pseudomonas turukhanskensis</name>
    <dbReference type="NCBI Taxonomy" id="1806536"/>
    <lineage>
        <taxon>Bacteria</taxon>
        <taxon>Pseudomonadati</taxon>
        <taxon>Pseudomonadota</taxon>
        <taxon>Gammaproteobacteria</taxon>
        <taxon>Pseudomonadales</taxon>
        <taxon>Pseudomonadaceae</taxon>
        <taxon>Pseudomonas</taxon>
    </lineage>
</organism>
<keyword evidence="7" id="KW-0393">Immunoglobulin domain</keyword>